<protein>
    <recommendedName>
        <fullName evidence="5">Transporter</fullName>
    </recommendedName>
</protein>
<evidence type="ECO:0000313" key="4">
    <source>
        <dbReference type="Proteomes" id="UP000188219"/>
    </source>
</evidence>
<dbReference type="PANTHER" id="PTHR30203:SF24">
    <property type="entry name" value="BLR4935 PROTEIN"/>
    <property type="match status" value="1"/>
</dbReference>
<evidence type="ECO:0008006" key="5">
    <source>
        <dbReference type="Google" id="ProtNLM"/>
    </source>
</evidence>
<dbReference type="PANTHER" id="PTHR30203">
    <property type="entry name" value="OUTER MEMBRANE CATION EFFLUX PROTEIN"/>
    <property type="match status" value="1"/>
</dbReference>
<dbReference type="InterPro" id="IPR010131">
    <property type="entry name" value="MdtP/NodT-like"/>
</dbReference>
<evidence type="ECO:0000313" key="3">
    <source>
        <dbReference type="EMBL" id="AQQ68892.1"/>
    </source>
</evidence>
<proteinExistence type="inferred from homology"/>
<evidence type="ECO:0000256" key="2">
    <source>
        <dbReference type="SAM" id="SignalP"/>
    </source>
</evidence>
<dbReference type="AlphaFoldDB" id="A0A1Q2M9L1"/>
<dbReference type="InterPro" id="IPR003423">
    <property type="entry name" value="OMP_efflux"/>
</dbReference>
<comment type="similarity">
    <text evidence="1">Belongs to the outer membrane factor (OMF) (TC 1.B.17) family.</text>
</comment>
<dbReference type="Gene3D" id="1.20.1600.10">
    <property type="entry name" value="Outer membrane efflux proteins (OEP)"/>
    <property type="match status" value="1"/>
</dbReference>
<gene>
    <name evidence="3" type="ORF">Mag101_15560</name>
</gene>
<accession>A0A1Q2M9L1</accession>
<feature type="signal peptide" evidence="2">
    <location>
        <begin position="1"/>
        <end position="36"/>
    </location>
</feature>
<dbReference type="Proteomes" id="UP000188219">
    <property type="component" value="Chromosome"/>
</dbReference>
<dbReference type="KEGG" id="maga:Mag101_15560"/>
<reference evidence="3" key="1">
    <citation type="submission" date="2017-02" db="EMBL/GenBank/DDBJ databases">
        <title>Genome of Microbulbifer agarilyticus GP101.</title>
        <authorList>
            <person name="Jung J."/>
            <person name="Bae S.S."/>
            <person name="Baek K."/>
        </authorList>
    </citation>
    <scope>NUCLEOTIDE SEQUENCE [LARGE SCALE GENOMIC DNA]</scope>
    <source>
        <strain evidence="3">GP101</strain>
    </source>
</reference>
<dbReference type="STRING" id="260552.Mag101_15560"/>
<keyword evidence="4" id="KW-1185">Reference proteome</keyword>
<dbReference type="Pfam" id="PF02321">
    <property type="entry name" value="OEP"/>
    <property type="match status" value="1"/>
</dbReference>
<feature type="chain" id="PRO_5012930418" description="Transporter" evidence="2">
    <location>
        <begin position="37"/>
        <end position="436"/>
    </location>
</feature>
<keyword evidence="2" id="KW-0732">Signal</keyword>
<dbReference type="EMBL" id="CP019650">
    <property type="protein sequence ID" value="AQQ68892.1"/>
    <property type="molecule type" value="Genomic_DNA"/>
</dbReference>
<dbReference type="GO" id="GO:0015562">
    <property type="term" value="F:efflux transmembrane transporter activity"/>
    <property type="evidence" value="ECO:0007669"/>
    <property type="project" value="InterPro"/>
</dbReference>
<name>A0A1Q2M9L1_9GAMM</name>
<evidence type="ECO:0000256" key="1">
    <source>
        <dbReference type="ARBA" id="ARBA00007613"/>
    </source>
</evidence>
<organism evidence="3 4">
    <name type="scientific">Microbulbifer agarilyticus</name>
    <dbReference type="NCBI Taxonomy" id="260552"/>
    <lineage>
        <taxon>Bacteria</taxon>
        <taxon>Pseudomonadati</taxon>
        <taxon>Pseudomonadota</taxon>
        <taxon>Gammaproteobacteria</taxon>
        <taxon>Cellvibrionales</taxon>
        <taxon>Microbulbiferaceae</taxon>
        <taxon>Microbulbifer</taxon>
    </lineage>
</organism>
<dbReference type="OrthoDB" id="9791261at2"/>
<sequence>MFCFLTPHARRLLAAVRAGLACALLGGSVLPNTALAAAPTAPPLSLSEAMARTLARNPALEVFGFRQQALDGRAITANLRPAVSLDAELENFAGTDGTDNTELTVALSSVIELGGKREARSQLVNSERLLLDADRQVAALDLLGEVTRRYVRVLAAAESVTLAGDAMRLALDTLQVVRARVTAGGAPMAEQRRAQATYTGAELRYRLSQQQLLVAERSLAAMWGDLDADFSISGGQLYRIQTIGDFEDYFARALQNPLIIRFASEARVQQSQLRLAQSQTKADVGWALGVRGSSETDSTSLVAGIQLPLFSAARAQGEIQRAHAALGEVTAREERARLNLHTQLYRAFATHKQASLAVSQLRTEIIPVLSRALEETEALYRAGGYRYQEWVAAREELLEARWKLIEEATRGLLAGAELEQLTAAPLVFEATPTSQE</sequence>
<dbReference type="SUPFAM" id="SSF56954">
    <property type="entry name" value="Outer membrane efflux proteins (OEP)"/>
    <property type="match status" value="1"/>
</dbReference>